<dbReference type="KEGG" id="ahm:TL08_24755"/>
<feature type="transmembrane region" description="Helical" evidence="7">
    <location>
        <begin position="137"/>
        <end position="156"/>
    </location>
</feature>
<comment type="similarity">
    <text evidence="2">Belongs to the EamA transporter family.</text>
</comment>
<feature type="transmembrane region" description="Helical" evidence="7">
    <location>
        <begin position="257"/>
        <end position="273"/>
    </location>
</feature>
<evidence type="ECO:0000313" key="9">
    <source>
        <dbReference type="EMBL" id="AOS65729.1"/>
    </source>
</evidence>
<feature type="transmembrane region" description="Helical" evidence="7">
    <location>
        <begin position="168"/>
        <end position="189"/>
    </location>
</feature>
<feature type="transmembrane region" description="Helical" evidence="7">
    <location>
        <begin position="113"/>
        <end position="131"/>
    </location>
</feature>
<keyword evidence="4 7" id="KW-1133">Transmembrane helix</keyword>
<gene>
    <name evidence="9" type="ORF">TL08_24755</name>
</gene>
<dbReference type="InterPro" id="IPR000620">
    <property type="entry name" value="EamA_dom"/>
</dbReference>
<feature type="compositionally biased region" description="Pro residues" evidence="6">
    <location>
        <begin position="318"/>
        <end position="331"/>
    </location>
</feature>
<dbReference type="AlphaFoldDB" id="A0AAC9N0L5"/>
<dbReference type="InterPro" id="IPR050638">
    <property type="entry name" value="AA-Vitamin_Transporters"/>
</dbReference>
<feature type="transmembrane region" description="Helical" evidence="7">
    <location>
        <begin position="85"/>
        <end position="106"/>
    </location>
</feature>
<evidence type="ECO:0000256" key="1">
    <source>
        <dbReference type="ARBA" id="ARBA00004141"/>
    </source>
</evidence>
<reference evidence="10" key="1">
    <citation type="submission" date="2016-03" db="EMBL/GenBank/DDBJ databases">
        <title>Complete genome sequence of the type strain Actinoalloteichus hymeniacidonis DSM 45092.</title>
        <authorList>
            <person name="Schaffert L."/>
            <person name="Albersmeier A."/>
            <person name="Winkler A."/>
            <person name="Kalinowski J."/>
            <person name="Zotchev S."/>
            <person name="Ruckert C."/>
        </authorList>
    </citation>
    <scope>NUCLEOTIDE SEQUENCE [LARGE SCALE GENOMIC DNA]</scope>
    <source>
        <strain evidence="10">HPA177(T) (DSM 45092(T))</strain>
    </source>
</reference>
<evidence type="ECO:0000256" key="7">
    <source>
        <dbReference type="SAM" id="Phobius"/>
    </source>
</evidence>
<dbReference type="Proteomes" id="UP000095210">
    <property type="component" value="Chromosome"/>
</dbReference>
<evidence type="ECO:0000313" key="10">
    <source>
        <dbReference type="Proteomes" id="UP000095210"/>
    </source>
</evidence>
<feature type="transmembrane region" description="Helical" evidence="7">
    <location>
        <begin position="232"/>
        <end position="251"/>
    </location>
</feature>
<feature type="transmembrane region" description="Helical" evidence="7">
    <location>
        <begin position="59"/>
        <end position="79"/>
    </location>
</feature>
<organism evidence="9 10">
    <name type="scientific">Actinoalloteichus hymeniacidonis</name>
    <dbReference type="NCBI Taxonomy" id="340345"/>
    <lineage>
        <taxon>Bacteria</taxon>
        <taxon>Bacillati</taxon>
        <taxon>Actinomycetota</taxon>
        <taxon>Actinomycetes</taxon>
        <taxon>Pseudonocardiales</taxon>
        <taxon>Pseudonocardiaceae</taxon>
        <taxon>Actinoalloteichus</taxon>
    </lineage>
</organism>
<evidence type="ECO:0000259" key="8">
    <source>
        <dbReference type="Pfam" id="PF00892"/>
    </source>
</evidence>
<dbReference type="GO" id="GO:0016020">
    <property type="term" value="C:membrane"/>
    <property type="evidence" value="ECO:0007669"/>
    <property type="project" value="UniProtKB-SubCell"/>
</dbReference>
<dbReference type="EMBL" id="CP014859">
    <property type="protein sequence ID" value="AOS65729.1"/>
    <property type="molecule type" value="Genomic_DNA"/>
</dbReference>
<evidence type="ECO:0000256" key="2">
    <source>
        <dbReference type="ARBA" id="ARBA00007362"/>
    </source>
</evidence>
<evidence type="ECO:0000256" key="3">
    <source>
        <dbReference type="ARBA" id="ARBA00022692"/>
    </source>
</evidence>
<keyword evidence="3 7" id="KW-0812">Transmembrane</keyword>
<dbReference type="SUPFAM" id="SSF103481">
    <property type="entry name" value="Multidrug resistance efflux transporter EmrE"/>
    <property type="match status" value="2"/>
</dbReference>
<dbReference type="PANTHER" id="PTHR32322">
    <property type="entry name" value="INNER MEMBRANE TRANSPORTER"/>
    <property type="match status" value="1"/>
</dbReference>
<feature type="region of interest" description="Disordered" evidence="6">
    <location>
        <begin position="276"/>
        <end position="331"/>
    </location>
</feature>
<feature type="domain" description="EamA" evidence="8">
    <location>
        <begin position="4"/>
        <end position="128"/>
    </location>
</feature>
<feature type="domain" description="EamA" evidence="8">
    <location>
        <begin position="139"/>
        <end position="271"/>
    </location>
</feature>
<dbReference type="PANTHER" id="PTHR32322:SF2">
    <property type="entry name" value="EAMA DOMAIN-CONTAINING PROTEIN"/>
    <property type="match status" value="1"/>
</dbReference>
<dbReference type="Pfam" id="PF00892">
    <property type="entry name" value="EamA"/>
    <property type="match status" value="2"/>
</dbReference>
<proteinExistence type="inferred from homology"/>
<comment type="subcellular location">
    <subcellularLocation>
        <location evidence="1">Membrane</location>
        <topology evidence="1">Multi-pass membrane protein</topology>
    </subcellularLocation>
</comment>
<evidence type="ECO:0000256" key="5">
    <source>
        <dbReference type="ARBA" id="ARBA00023136"/>
    </source>
</evidence>
<evidence type="ECO:0000256" key="4">
    <source>
        <dbReference type="ARBA" id="ARBA00022989"/>
    </source>
</evidence>
<dbReference type="InterPro" id="IPR037185">
    <property type="entry name" value="EmrE-like"/>
</dbReference>
<protein>
    <submittedName>
        <fullName evidence="9">DMT(Drug/metabolite transporter) superfamily permease</fullName>
    </submittedName>
</protein>
<feature type="transmembrane region" description="Helical" evidence="7">
    <location>
        <begin position="201"/>
        <end position="220"/>
    </location>
</feature>
<evidence type="ECO:0000256" key="6">
    <source>
        <dbReference type="SAM" id="MobiDB-lite"/>
    </source>
</evidence>
<keyword evidence="10" id="KW-1185">Reference proteome</keyword>
<name>A0AAC9N0L5_9PSEU</name>
<keyword evidence="5 7" id="KW-0472">Membrane</keyword>
<sequence length="331" mass="34102">MLALTALAPAIWGSTYLVTTELLPPGRPLLAAVIRSLPAGLLLLAITRKLPQGSWWWRSLVLGGLNIGAFLALLFIAAYRLPGGVAATVGAVQPLLVAFFAAGLLGQQLSRRTLIAATAGIAGVALLVLRAQARLDAVGLLAAFGGAVVMAVGVVLSKRWTSTAPLLLASTGWQLIAGGTLLLPVALLVEGPPPTTLTGQNLLGYGYLMLIGAALSYALWFRGIWLLPATDVTFLTLLSPLVATALGWVVLGEELTGAQLVGALVVLGALIAAQRPKPTDAGKPAATSEPGTDQWVPVGGASANPRPRPKSHNVPARSPVPEPTDPQQPAR</sequence>
<accession>A0AAC9N0L5</accession>